<feature type="region of interest" description="Disordered" evidence="1">
    <location>
        <begin position="1"/>
        <end position="23"/>
    </location>
</feature>
<evidence type="ECO:0000313" key="3">
    <source>
        <dbReference type="Proteomes" id="UP001140094"/>
    </source>
</evidence>
<evidence type="ECO:0008006" key="4">
    <source>
        <dbReference type="Google" id="ProtNLM"/>
    </source>
</evidence>
<organism evidence="2 3">
    <name type="scientific">Coemansia guatemalensis</name>
    <dbReference type="NCBI Taxonomy" id="2761395"/>
    <lineage>
        <taxon>Eukaryota</taxon>
        <taxon>Fungi</taxon>
        <taxon>Fungi incertae sedis</taxon>
        <taxon>Zoopagomycota</taxon>
        <taxon>Kickxellomycotina</taxon>
        <taxon>Kickxellomycetes</taxon>
        <taxon>Kickxellales</taxon>
        <taxon>Kickxellaceae</taxon>
        <taxon>Coemansia</taxon>
    </lineage>
</organism>
<accession>A0A9W8LVR1</accession>
<dbReference type="AlphaFoldDB" id="A0A9W8LVR1"/>
<proteinExistence type="predicted"/>
<reference evidence="2" key="1">
    <citation type="submission" date="2022-07" db="EMBL/GenBank/DDBJ databases">
        <title>Phylogenomic reconstructions and comparative analyses of Kickxellomycotina fungi.</title>
        <authorList>
            <person name="Reynolds N.K."/>
            <person name="Stajich J.E."/>
            <person name="Barry K."/>
            <person name="Grigoriev I.V."/>
            <person name="Crous P."/>
            <person name="Smith M.E."/>
        </authorList>
    </citation>
    <scope>NUCLEOTIDE SEQUENCE</scope>
    <source>
        <strain evidence="2">NRRL 1565</strain>
    </source>
</reference>
<gene>
    <name evidence="2" type="ORF">H4R20_000133</name>
</gene>
<sequence>MVNSVTTHGCHWSTTTTQKSTHAHTRLEMAAGGGQRLVLGYAQWTCPKCGEVIKDEADFLQHLAKCAEL</sequence>
<dbReference type="OrthoDB" id="5588165at2759"/>
<keyword evidence="3" id="KW-1185">Reference proteome</keyword>
<dbReference type="Proteomes" id="UP001140094">
    <property type="component" value="Unassembled WGS sequence"/>
</dbReference>
<comment type="caution">
    <text evidence="2">The sequence shown here is derived from an EMBL/GenBank/DDBJ whole genome shotgun (WGS) entry which is preliminary data.</text>
</comment>
<protein>
    <recommendedName>
        <fullName evidence="4">C2H2-type domain-containing protein</fullName>
    </recommendedName>
</protein>
<dbReference type="EMBL" id="JANBUO010000003">
    <property type="protein sequence ID" value="KAJ2809408.1"/>
    <property type="molecule type" value="Genomic_DNA"/>
</dbReference>
<name>A0A9W8LVR1_9FUNG</name>
<evidence type="ECO:0000313" key="2">
    <source>
        <dbReference type="EMBL" id="KAJ2809408.1"/>
    </source>
</evidence>
<feature type="compositionally biased region" description="Low complexity" evidence="1">
    <location>
        <begin position="1"/>
        <end position="20"/>
    </location>
</feature>
<evidence type="ECO:0000256" key="1">
    <source>
        <dbReference type="SAM" id="MobiDB-lite"/>
    </source>
</evidence>